<dbReference type="Proteomes" id="UP000606172">
    <property type="component" value="Unassembled WGS sequence"/>
</dbReference>
<organism evidence="1 2">
    <name type="scientific">Sinosporangium siamense</name>
    <dbReference type="NCBI Taxonomy" id="1367973"/>
    <lineage>
        <taxon>Bacteria</taxon>
        <taxon>Bacillati</taxon>
        <taxon>Actinomycetota</taxon>
        <taxon>Actinomycetes</taxon>
        <taxon>Streptosporangiales</taxon>
        <taxon>Streptosporangiaceae</taxon>
        <taxon>Sinosporangium</taxon>
    </lineage>
</organism>
<dbReference type="RefSeq" id="WP_204031069.1">
    <property type="nucleotide sequence ID" value="NZ_BOOW01000041.1"/>
</dbReference>
<name>A0A919VA38_9ACTN</name>
<protein>
    <recommendedName>
        <fullName evidence="3">MmcQ/YjbR family DNA-binding protein</fullName>
    </recommendedName>
</protein>
<dbReference type="EMBL" id="BOOW01000041">
    <property type="protein sequence ID" value="GII96048.1"/>
    <property type="molecule type" value="Genomic_DNA"/>
</dbReference>
<gene>
    <name evidence="1" type="ORF">Ssi02_62790</name>
</gene>
<dbReference type="Pfam" id="PF04237">
    <property type="entry name" value="YjbR"/>
    <property type="match status" value="1"/>
</dbReference>
<dbReference type="Gene3D" id="3.90.1150.30">
    <property type="match status" value="1"/>
</dbReference>
<dbReference type="SUPFAM" id="SSF142906">
    <property type="entry name" value="YjbR-like"/>
    <property type="match status" value="1"/>
</dbReference>
<proteinExistence type="predicted"/>
<dbReference type="InterPro" id="IPR058532">
    <property type="entry name" value="YjbR/MT2646/Rv2570-like"/>
</dbReference>
<sequence length="114" mass="12786">MIDFSRVRDLASDLPGVEQSESWGTPSLKVGGRMIVRLHEDAEFLVVKVALDERAALTAERPDVFVVTPHYENYPYMLVRAGSLGDDELLELITEAWRMTAPKRLLKLLDADTG</sequence>
<dbReference type="InterPro" id="IPR038056">
    <property type="entry name" value="YjbR-like_sf"/>
</dbReference>
<comment type="caution">
    <text evidence="1">The sequence shown here is derived from an EMBL/GenBank/DDBJ whole genome shotgun (WGS) entry which is preliminary data.</text>
</comment>
<evidence type="ECO:0008006" key="3">
    <source>
        <dbReference type="Google" id="ProtNLM"/>
    </source>
</evidence>
<dbReference type="AlphaFoldDB" id="A0A919VA38"/>
<evidence type="ECO:0000313" key="1">
    <source>
        <dbReference type="EMBL" id="GII96048.1"/>
    </source>
</evidence>
<keyword evidence="2" id="KW-1185">Reference proteome</keyword>
<reference evidence="1" key="1">
    <citation type="submission" date="2021-01" db="EMBL/GenBank/DDBJ databases">
        <title>Whole genome shotgun sequence of Sinosporangium siamense NBRC 109515.</title>
        <authorList>
            <person name="Komaki H."/>
            <person name="Tamura T."/>
        </authorList>
    </citation>
    <scope>NUCLEOTIDE SEQUENCE</scope>
    <source>
        <strain evidence="1">NBRC 109515</strain>
    </source>
</reference>
<accession>A0A919VA38</accession>
<evidence type="ECO:0000313" key="2">
    <source>
        <dbReference type="Proteomes" id="UP000606172"/>
    </source>
</evidence>